<dbReference type="InterPro" id="IPR032675">
    <property type="entry name" value="LRR_dom_sf"/>
</dbReference>
<name>A0A9Q0MTL0_9DIPT</name>
<feature type="signal peptide" evidence="2">
    <location>
        <begin position="1"/>
        <end position="19"/>
    </location>
</feature>
<sequence>MFRTKILTVFLIFISISKSLQLAINCDYNKSPSVSTGRIKWKLVNEPYACVLTTLHVRSKLVVRNVTGTHAPGQSNRDVKAVKIIGGGIISSKGNSSSDKVLSVCEIIPAGIGSTFPNVEALTVWRSNLRSVSSRDLEQFKNLREIWLFTNELEYLESTLFQYNPNVEVISFNANNIKSIGGNFFNFLPKLKKAFFHYNPCVNGEAVDNTKLEELKTEVKDKCSVDESSQSLHVTVNCKYEVLSTWKRVKDPYGCTLQSANFDRKLFIANATGSHLTKKTTDDVKSLQILGGTCQIIPGEFGIIFPNIEALSVRNAKLKLITVRDMQQFNNLREISLQGNDLNYLEGRLFEFNPNVELVDVRDNKIKFVDVNFFDFMPKLLEADFRGNECFDEGTTVELLLNTVKERVKEKCVVAEPTYIFTTIRPDGLTYWDSRTSVEDDGEGVGADFKVLNSLVG</sequence>
<keyword evidence="4" id="KW-1185">Reference proteome</keyword>
<dbReference type="Proteomes" id="UP001151699">
    <property type="component" value="Chromosome C"/>
</dbReference>
<protein>
    <submittedName>
        <fullName evidence="3">Leucine-rich repeat-containing protein 15</fullName>
    </submittedName>
</protein>
<reference evidence="3" key="1">
    <citation type="submission" date="2022-07" db="EMBL/GenBank/DDBJ databases">
        <authorList>
            <person name="Trinca V."/>
            <person name="Uliana J.V.C."/>
            <person name="Torres T.T."/>
            <person name="Ward R.J."/>
            <person name="Monesi N."/>
        </authorList>
    </citation>
    <scope>NUCLEOTIDE SEQUENCE</scope>
    <source>
        <strain evidence="3">HSMRA1968</strain>
        <tissue evidence="3">Whole embryos</tissue>
    </source>
</reference>
<evidence type="ECO:0000256" key="1">
    <source>
        <dbReference type="ARBA" id="ARBA00022729"/>
    </source>
</evidence>
<feature type="chain" id="PRO_5040286583" evidence="2">
    <location>
        <begin position="20"/>
        <end position="457"/>
    </location>
</feature>
<dbReference type="PANTHER" id="PTHR24373:SF370">
    <property type="entry name" value="FISH-LIPS, ISOFORM E"/>
    <property type="match status" value="1"/>
</dbReference>
<dbReference type="EMBL" id="WJQU01000004">
    <property type="protein sequence ID" value="KAJ6636799.1"/>
    <property type="molecule type" value="Genomic_DNA"/>
</dbReference>
<evidence type="ECO:0000256" key="2">
    <source>
        <dbReference type="SAM" id="SignalP"/>
    </source>
</evidence>
<proteinExistence type="predicted"/>
<dbReference type="GO" id="GO:0005615">
    <property type="term" value="C:extracellular space"/>
    <property type="evidence" value="ECO:0007669"/>
    <property type="project" value="TreeGrafter"/>
</dbReference>
<dbReference type="OrthoDB" id="7776492at2759"/>
<dbReference type="PANTHER" id="PTHR24373">
    <property type="entry name" value="SLIT RELATED LEUCINE-RICH REPEAT NEURONAL PROTEIN"/>
    <property type="match status" value="1"/>
</dbReference>
<dbReference type="AlphaFoldDB" id="A0A9Q0MTL0"/>
<organism evidence="3 4">
    <name type="scientific">Pseudolycoriella hygida</name>
    <dbReference type="NCBI Taxonomy" id="35572"/>
    <lineage>
        <taxon>Eukaryota</taxon>
        <taxon>Metazoa</taxon>
        <taxon>Ecdysozoa</taxon>
        <taxon>Arthropoda</taxon>
        <taxon>Hexapoda</taxon>
        <taxon>Insecta</taxon>
        <taxon>Pterygota</taxon>
        <taxon>Neoptera</taxon>
        <taxon>Endopterygota</taxon>
        <taxon>Diptera</taxon>
        <taxon>Nematocera</taxon>
        <taxon>Sciaroidea</taxon>
        <taxon>Sciaridae</taxon>
        <taxon>Pseudolycoriella</taxon>
    </lineage>
</organism>
<gene>
    <name evidence="3" type="primary">Lrrc15_5</name>
    <name evidence="3" type="ORF">Bhyg_15394</name>
</gene>
<evidence type="ECO:0000313" key="3">
    <source>
        <dbReference type="EMBL" id="KAJ6636799.1"/>
    </source>
</evidence>
<keyword evidence="1 2" id="KW-0732">Signal</keyword>
<dbReference type="GO" id="GO:0031012">
    <property type="term" value="C:extracellular matrix"/>
    <property type="evidence" value="ECO:0007669"/>
    <property type="project" value="TreeGrafter"/>
</dbReference>
<dbReference type="Gene3D" id="3.80.10.10">
    <property type="entry name" value="Ribonuclease Inhibitor"/>
    <property type="match status" value="2"/>
</dbReference>
<accession>A0A9Q0MTL0</accession>
<dbReference type="InterPro" id="IPR050328">
    <property type="entry name" value="Dev_Immune_Receptor"/>
</dbReference>
<evidence type="ECO:0000313" key="4">
    <source>
        <dbReference type="Proteomes" id="UP001151699"/>
    </source>
</evidence>
<comment type="caution">
    <text evidence="3">The sequence shown here is derived from an EMBL/GenBank/DDBJ whole genome shotgun (WGS) entry which is preliminary data.</text>
</comment>
<dbReference type="SUPFAM" id="SSF52058">
    <property type="entry name" value="L domain-like"/>
    <property type="match status" value="1"/>
</dbReference>